<evidence type="ECO:0000256" key="1">
    <source>
        <dbReference type="ARBA" id="ARBA00022737"/>
    </source>
</evidence>
<keyword evidence="5" id="KW-0732">Signal</keyword>
<feature type="signal peptide" evidence="5">
    <location>
        <begin position="1"/>
        <end position="24"/>
    </location>
</feature>
<dbReference type="PROSITE" id="PS50005">
    <property type="entry name" value="TPR"/>
    <property type="match status" value="1"/>
</dbReference>
<sequence length="483" mass="54700">MKKSMILRVCLSAILIVFTLSTHAQSEFGKIQITEEHFIKQHDKVSVSMTFVLDEISVRRNEMLILTPVLKSNGKDNDSLKLSPVVVSGSLRNKILNRKKSLGSQLPFDREPQTVITRKNGTVQSVNYAVIVPYKLWMDNASLSISEIVSGCASCYDTEEERLVAQNILPKQAPVSYKLTFIVPEVEPVKTRSDRHTATFNYIVDRYELLRNFKNNSVEFAQVDSVIGEIQQNQDLKITEFNIAGYASPEGGFEHNRILSQNRANSFADYLVSKFGVRRNQFIVNGFGEDWTGLYKSVSQSSLKDKLEVLGIIDKIGSPDARDRELMKLANGNTYKILLNDYYPPLRRTEYVIAYIVRPFDVEEAKKLIKVNPKLLSLNEMYLVAYSYPSDTKEFREVFDIAVRLYPQSDIAIVNSAGADIEGGNFDAAIERLLKIENNPKIWNNLGVAYLYKGDYGKAREYLSKAAANGNAEARFNLDNYTE</sequence>
<name>A0A4Y8L1R0_9BACT</name>
<dbReference type="InterPro" id="IPR019734">
    <property type="entry name" value="TPR_rpt"/>
</dbReference>
<evidence type="ECO:0000313" key="7">
    <source>
        <dbReference type="EMBL" id="TFD94662.1"/>
    </source>
</evidence>
<keyword evidence="4" id="KW-0472">Membrane</keyword>
<evidence type="ECO:0000256" key="5">
    <source>
        <dbReference type="SAM" id="SignalP"/>
    </source>
</evidence>
<proteinExistence type="predicted"/>
<dbReference type="InterPro" id="IPR011990">
    <property type="entry name" value="TPR-like_helical_dom_sf"/>
</dbReference>
<dbReference type="OrthoDB" id="1100173at2"/>
<evidence type="ECO:0000256" key="4">
    <source>
        <dbReference type="PROSITE-ProRule" id="PRU00473"/>
    </source>
</evidence>
<dbReference type="AlphaFoldDB" id="A0A4Y8L1R0"/>
<gene>
    <name evidence="7" type="ORF">E2605_14920</name>
</gene>
<dbReference type="GO" id="GO:0016020">
    <property type="term" value="C:membrane"/>
    <property type="evidence" value="ECO:0007669"/>
    <property type="project" value="UniProtKB-UniRule"/>
</dbReference>
<feature type="chain" id="PRO_5021350209" evidence="5">
    <location>
        <begin position="25"/>
        <end position="483"/>
    </location>
</feature>
<organism evidence="7 8">
    <name type="scientific">Dysgonomonas capnocytophagoides</name>
    <dbReference type="NCBI Taxonomy" id="45254"/>
    <lineage>
        <taxon>Bacteria</taxon>
        <taxon>Pseudomonadati</taxon>
        <taxon>Bacteroidota</taxon>
        <taxon>Bacteroidia</taxon>
        <taxon>Bacteroidales</taxon>
        <taxon>Dysgonomonadaceae</taxon>
        <taxon>Dysgonomonas</taxon>
    </lineage>
</organism>
<dbReference type="Pfam" id="PF12984">
    <property type="entry name" value="DUF3868"/>
    <property type="match status" value="1"/>
</dbReference>
<dbReference type="SMART" id="SM00671">
    <property type="entry name" value="SEL1"/>
    <property type="match status" value="1"/>
</dbReference>
<feature type="domain" description="OmpA-like" evidence="6">
    <location>
        <begin position="189"/>
        <end position="357"/>
    </location>
</feature>
<accession>A0A4Y8L1R0</accession>
<evidence type="ECO:0000313" key="8">
    <source>
        <dbReference type="Proteomes" id="UP000297861"/>
    </source>
</evidence>
<dbReference type="Proteomes" id="UP000297861">
    <property type="component" value="Unassembled WGS sequence"/>
</dbReference>
<comment type="caution">
    <text evidence="7">The sequence shown here is derived from an EMBL/GenBank/DDBJ whole genome shotgun (WGS) entry which is preliminary data.</text>
</comment>
<dbReference type="Gene3D" id="1.25.40.10">
    <property type="entry name" value="Tetratricopeptide repeat domain"/>
    <property type="match status" value="1"/>
</dbReference>
<dbReference type="InterPro" id="IPR013105">
    <property type="entry name" value="TPR_2"/>
</dbReference>
<dbReference type="EMBL" id="SOML01000010">
    <property type="protein sequence ID" value="TFD94662.1"/>
    <property type="molecule type" value="Genomic_DNA"/>
</dbReference>
<dbReference type="STRING" id="1121485.GCA_000426485_01647"/>
<dbReference type="PROSITE" id="PS51123">
    <property type="entry name" value="OMPA_2"/>
    <property type="match status" value="1"/>
</dbReference>
<dbReference type="SUPFAM" id="SSF48452">
    <property type="entry name" value="TPR-like"/>
    <property type="match status" value="1"/>
</dbReference>
<dbReference type="InterPro" id="IPR006597">
    <property type="entry name" value="Sel1-like"/>
</dbReference>
<keyword evidence="8" id="KW-1185">Reference proteome</keyword>
<protein>
    <submittedName>
        <fullName evidence="7">DUF3868 domain-containing protein</fullName>
    </submittedName>
</protein>
<dbReference type="InterPro" id="IPR024480">
    <property type="entry name" value="DUF3868"/>
</dbReference>
<evidence type="ECO:0000256" key="3">
    <source>
        <dbReference type="PROSITE-ProRule" id="PRU00339"/>
    </source>
</evidence>
<keyword evidence="2 3" id="KW-0802">TPR repeat</keyword>
<dbReference type="InterPro" id="IPR006665">
    <property type="entry name" value="OmpA-like"/>
</dbReference>
<dbReference type="Pfam" id="PF00691">
    <property type="entry name" value="OmpA"/>
    <property type="match status" value="1"/>
</dbReference>
<dbReference type="Pfam" id="PF07719">
    <property type="entry name" value="TPR_2"/>
    <property type="match status" value="1"/>
</dbReference>
<dbReference type="Gene3D" id="3.30.1330.60">
    <property type="entry name" value="OmpA-like domain"/>
    <property type="match status" value="1"/>
</dbReference>
<feature type="repeat" description="TPR" evidence="3">
    <location>
        <begin position="440"/>
        <end position="473"/>
    </location>
</feature>
<keyword evidence="1" id="KW-0677">Repeat</keyword>
<dbReference type="InterPro" id="IPR036737">
    <property type="entry name" value="OmpA-like_sf"/>
</dbReference>
<dbReference type="SUPFAM" id="SSF103088">
    <property type="entry name" value="OmpA-like"/>
    <property type="match status" value="1"/>
</dbReference>
<evidence type="ECO:0000259" key="6">
    <source>
        <dbReference type="PROSITE" id="PS51123"/>
    </source>
</evidence>
<reference evidence="7 8" key="1">
    <citation type="submission" date="2019-03" db="EMBL/GenBank/DDBJ databases">
        <title>San Antonio Military Medical Center submission to MRSN (WRAIR), pending publication.</title>
        <authorList>
            <person name="Blyth D.M."/>
            <person name="Mccarthy S.L."/>
            <person name="Schall S.E."/>
            <person name="Stam J.A."/>
            <person name="Ong A.C."/>
            <person name="Mcgann P.T."/>
        </authorList>
    </citation>
    <scope>NUCLEOTIDE SEQUENCE [LARGE SCALE GENOMIC DNA]</scope>
    <source>
        <strain evidence="7 8">MRSN571793</strain>
    </source>
</reference>
<evidence type="ECO:0000256" key="2">
    <source>
        <dbReference type="ARBA" id="ARBA00022803"/>
    </source>
</evidence>
<dbReference type="RefSeq" id="WP_026625646.1">
    <property type="nucleotide sequence ID" value="NZ_JAWZLG010000074.1"/>
</dbReference>